<dbReference type="OrthoDB" id="2745898at2759"/>
<reference evidence="3 4" key="1">
    <citation type="journal article" date="2010" name="Proc. Natl. Acad. Sci. U.S.A.">
        <title>Insights into evolution of multicellular fungi from the assembled chromosomes of the mushroom Coprinopsis cinerea (Coprinus cinereus).</title>
        <authorList>
            <person name="Stajich J.E."/>
            <person name="Wilke S.K."/>
            <person name="Ahren D."/>
            <person name="Au C.H."/>
            <person name="Birren B.W."/>
            <person name="Borodovsky M."/>
            <person name="Burns C."/>
            <person name="Canback B."/>
            <person name="Casselton L.A."/>
            <person name="Cheng C.K."/>
            <person name="Deng J."/>
            <person name="Dietrich F.S."/>
            <person name="Fargo D.C."/>
            <person name="Farman M.L."/>
            <person name="Gathman A.C."/>
            <person name="Goldberg J."/>
            <person name="Guigo R."/>
            <person name="Hoegger P.J."/>
            <person name="Hooker J.B."/>
            <person name="Huggins A."/>
            <person name="James T.Y."/>
            <person name="Kamada T."/>
            <person name="Kilaru S."/>
            <person name="Kodira C."/>
            <person name="Kues U."/>
            <person name="Kupfer D."/>
            <person name="Kwan H.S."/>
            <person name="Lomsadze A."/>
            <person name="Li W."/>
            <person name="Lilly W.W."/>
            <person name="Ma L.J."/>
            <person name="Mackey A.J."/>
            <person name="Manning G."/>
            <person name="Martin F."/>
            <person name="Muraguchi H."/>
            <person name="Natvig D.O."/>
            <person name="Palmerini H."/>
            <person name="Ramesh M.A."/>
            <person name="Rehmeyer C.J."/>
            <person name="Roe B.A."/>
            <person name="Shenoy N."/>
            <person name="Stanke M."/>
            <person name="Ter-Hovhannisyan V."/>
            <person name="Tunlid A."/>
            <person name="Velagapudi R."/>
            <person name="Vision T.J."/>
            <person name="Zeng Q."/>
            <person name="Zolan M.E."/>
            <person name="Pukkila P.J."/>
        </authorList>
    </citation>
    <scope>NUCLEOTIDE SEQUENCE [LARGE SCALE GENOMIC DNA]</scope>
    <source>
        <strain evidence="4">Okayama-7 / 130 / ATCC MYA-4618 / FGSC 9003</strain>
    </source>
</reference>
<dbReference type="HOGENOM" id="CLU_921384_0_0_1"/>
<proteinExistence type="predicted"/>
<evidence type="ECO:0000313" key="4">
    <source>
        <dbReference type="Proteomes" id="UP000001861"/>
    </source>
</evidence>
<dbReference type="VEuPathDB" id="FungiDB:CC1G_05456"/>
<dbReference type="CDD" id="cd09917">
    <property type="entry name" value="F-box_SF"/>
    <property type="match status" value="1"/>
</dbReference>
<dbReference type="InParanoid" id="A8P5B6"/>
<dbReference type="Proteomes" id="UP000001861">
    <property type="component" value="Unassembled WGS sequence"/>
</dbReference>
<feature type="region of interest" description="Disordered" evidence="1">
    <location>
        <begin position="214"/>
        <end position="234"/>
    </location>
</feature>
<sequence>MEATGAGGSLASFFPSIYHYTAFLTMLQLPEDIFLHILKQLDVDSDEPTIRNASLVSTAFREPCQKLLFSTLRLKPPKSFKSTYRYTPGARLLRLLKSSPVIMGYIQGITIIDSTPGSGADQPSWLSLDGRLAEALNQLSFDKIRRFELAMEYRLHWNHLNAPIQKTILAICRSPSLVSLSLTCAPIGLVNLCGPALKHLKLYDVGMVELSKSVGKDSSTDQGTQKAQDNPDPPIIQLESLSLHDRRNLSAVVDFILQPYPSGKLDVSSLKRLYFAPYALSDHGQVDRLVRAHHSLPEVYLE</sequence>
<protein>
    <recommendedName>
        <fullName evidence="2">F-box domain-containing protein</fullName>
    </recommendedName>
</protein>
<gene>
    <name evidence="3" type="ORF">CC1G_05456</name>
</gene>
<evidence type="ECO:0000313" key="3">
    <source>
        <dbReference type="EMBL" id="EAU82834.2"/>
    </source>
</evidence>
<dbReference type="SUPFAM" id="SSF81383">
    <property type="entry name" value="F-box domain"/>
    <property type="match status" value="1"/>
</dbReference>
<dbReference type="InterPro" id="IPR036047">
    <property type="entry name" value="F-box-like_dom_sf"/>
</dbReference>
<name>A8P5B6_COPC7</name>
<evidence type="ECO:0000259" key="2">
    <source>
        <dbReference type="Pfam" id="PF00646"/>
    </source>
</evidence>
<dbReference type="KEGG" id="cci:CC1G_05456"/>
<dbReference type="Pfam" id="PF00646">
    <property type="entry name" value="F-box"/>
    <property type="match status" value="1"/>
</dbReference>
<accession>A8P5B6</accession>
<dbReference type="AlphaFoldDB" id="A8P5B6"/>
<dbReference type="eggNOG" id="ENOG502R6EF">
    <property type="taxonomic scope" value="Eukaryota"/>
</dbReference>
<dbReference type="OMA" id="CPWSGRQ"/>
<evidence type="ECO:0000256" key="1">
    <source>
        <dbReference type="SAM" id="MobiDB-lite"/>
    </source>
</evidence>
<dbReference type="InterPro" id="IPR001810">
    <property type="entry name" value="F-box_dom"/>
</dbReference>
<comment type="caution">
    <text evidence="3">The sequence shown here is derived from an EMBL/GenBank/DDBJ whole genome shotgun (WGS) entry which is preliminary data.</text>
</comment>
<dbReference type="RefSeq" id="XP_001838903.2">
    <property type="nucleotide sequence ID" value="XM_001838851.2"/>
</dbReference>
<feature type="domain" description="F-box" evidence="2">
    <location>
        <begin position="27"/>
        <end position="61"/>
    </location>
</feature>
<dbReference type="EMBL" id="AACS02000011">
    <property type="protein sequence ID" value="EAU82834.2"/>
    <property type="molecule type" value="Genomic_DNA"/>
</dbReference>
<dbReference type="GeneID" id="6015498"/>
<keyword evidence="4" id="KW-1185">Reference proteome</keyword>
<organism evidence="3 4">
    <name type="scientific">Coprinopsis cinerea (strain Okayama-7 / 130 / ATCC MYA-4618 / FGSC 9003)</name>
    <name type="common">Inky cap fungus</name>
    <name type="synonym">Hormographiella aspergillata</name>
    <dbReference type="NCBI Taxonomy" id="240176"/>
    <lineage>
        <taxon>Eukaryota</taxon>
        <taxon>Fungi</taxon>
        <taxon>Dikarya</taxon>
        <taxon>Basidiomycota</taxon>
        <taxon>Agaricomycotina</taxon>
        <taxon>Agaricomycetes</taxon>
        <taxon>Agaricomycetidae</taxon>
        <taxon>Agaricales</taxon>
        <taxon>Agaricineae</taxon>
        <taxon>Psathyrellaceae</taxon>
        <taxon>Coprinopsis</taxon>
    </lineage>
</organism>